<proteinExistence type="predicted"/>
<dbReference type="STRING" id="947013.SAMN04488109_5727"/>
<dbReference type="SUPFAM" id="SSF54427">
    <property type="entry name" value="NTF2-like"/>
    <property type="match status" value="1"/>
</dbReference>
<dbReference type="EMBL" id="FQWQ01000005">
    <property type="protein sequence ID" value="SHH87271.1"/>
    <property type="molecule type" value="Genomic_DNA"/>
</dbReference>
<dbReference type="Proteomes" id="UP000184212">
    <property type="component" value="Unassembled WGS sequence"/>
</dbReference>
<reference evidence="2 3" key="1">
    <citation type="submission" date="2016-11" db="EMBL/GenBank/DDBJ databases">
        <authorList>
            <person name="Jaros S."/>
            <person name="Januszkiewicz K."/>
            <person name="Wedrychowicz H."/>
        </authorList>
    </citation>
    <scope>NUCLEOTIDE SEQUENCE [LARGE SCALE GENOMIC DNA]</scope>
    <source>
        <strain evidence="2 3">DSM 24574</strain>
    </source>
</reference>
<keyword evidence="3" id="KW-1185">Reference proteome</keyword>
<organism evidence="2 3">
    <name type="scientific">Chryseolinea serpens</name>
    <dbReference type="NCBI Taxonomy" id="947013"/>
    <lineage>
        <taxon>Bacteria</taxon>
        <taxon>Pseudomonadati</taxon>
        <taxon>Bacteroidota</taxon>
        <taxon>Cytophagia</taxon>
        <taxon>Cytophagales</taxon>
        <taxon>Fulvivirgaceae</taxon>
        <taxon>Chryseolinea</taxon>
    </lineage>
</organism>
<feature type="domain" description="SnoaL-like" evidence="1">
    <location>
        <begin position="23"/>
        <end position="130"/>
    </location>
</feature>
<evidence type="ECO:0000313" key="3">
    <source>
        <dbReference type="Proteomes" id="UP000184212"/>
    </source>
</evidence>
<evidence type="ECO:0000313" key="2">
    <source>
        <dbReference type="EMBL" id="SHH87271.1"/>
    </source>
</evidence>
<protein>
    <submittedName>
        <fullName evidence="2">SnoaL-like domain-containing protein</fullName>
    </submittedName>
</protein>
<dbReference type="Gene3D" id="3.10.450.50">
    <property type="match status" value="1"/>
</dbReference>
<dbReference type="AlphaFoldDB" id="A0A1M5WIG4"/>
<dbReference type="RefSeq" id="WP_084138454.1">
    <property type="nucleotide sequence ID" value="NZ_FQWQ01000005.1"/>
</dbReference>
<accession>A0A1M5WIG4</accession>
<dbReference type="Pfam" id="PF13577">
    <property type="entry name" value="SnoaL_4"/>
    <property type="match status" value="1"/>
</dbReference>
<sequence length="138" mass="15433">MKVRRSFVLCMIFLSACTDRKQGIENAMKKYDRLILHVDADSIADCFMPDGKLGTVSGRDSIRAFLKRFGDVKVLQQRSSTTAIAMKGDSARQDGTYFQEVILNGDTITATGKYTASWVWDGAQGWLLENMVNVPDKK</sequence>
<dbReference type="OrthoDB" id="9831250at2"/>
<evidence type="ECO:0000259" key="1">
    <source>
        <dbReference type="Pfam" id="PF13577"/>
    </source>
</evidence>
<dbReference type="InterPro" id="IPR037401">
    <property type="entry name" value="SnoaL-like"/>
</dbReference>
<dbReference type="PROSITE" id="PS51257">
    <property type="entry name" value="PROKAR_LIPOPROTEIN"/>
    <property type="match status" value="1"/>
</dbReference>
<gene>
    <name evidence="2" type="ORF">SAMN04488109_5727</name>
</gene>
<name>A0A1M5WIG4_9BACT</name>
<dbReference type="InterPro" id="IPR032710">
    <property type="entry name" value="NTF2-like_dom_sf"/>
</dbReference>